<reference evidence="1" key="2">
    <citation type="submission" date="2025-09" db="UniProtKB">
        <authorList>
            <consortium name="Ensembl"/>
        </authorList>
    </citation>
    <scope>IDENTIFICATION</scope>
</reference>
<sequence length="119" mass="13129">MDLTVEPNVTAVTDYYYPDIISSPCDGELIQRENPLSAGPVGVWVCNVQGGLWLLLHWLLQQHVLYHPHERGQVPGRCPCCVCHEGEDHQNGHHPESGSMVHCPCGRQPTASVLPSGLR</sequence>
<dbReference type="Proteomes" id="UP000694540">
    <property type="component" value="Unplaced"/>
</dbReference>
<dbReference type="AlphaFoldDB" id="A0A8C3WIY7"/>
<evidence type="ECO:0000313" key="2">
    <source>
        <dbReference type="Proteomes" id="UP000694540"/>
    </source>
</evidence>
<proteinExistence type="predicted"/>
<reference evidence="1" key="1">
    <citation type="submission" date="2025-08" db="UniProtKB">
        <authorList>
            <consortium name="Ensembl"/>
        </authorList>
    </citation>
    <scope>IDENTIFICATION</scope>
</reference>
<name>A0A8C3WIY7_9CETA</name>
<evidence type="ECO:0000313" key="1">
    <source>
        <dbReference type="Ensembl" id="ENSCWAP00000015273.1"/>
    </source>
</evidence>
<dbReference type="GeneTree" id="ENSGT00910000146711"/>
<dbReference type="Ensembl" id="ENSCWAT00000016577.1">
    <property type="protein sequence ID" value="ENSCWAP00000015273.1"/>
    <property type="gene ID" value="ENSCWAG00000011860.1"/>
</dbReference>
<keyword evidence="2" id="KW-1185">Reference proteome</keyword>
<accession>A0A8C3WIY7</accession>
<organism evidence="1 2">
    <name type="scientific">Catagonus wagneri</name>
    <name type="common">Chacoan peccary</name>
    <dbReference type="NCBI Taxonomy" id="51154"/>
    <lineage>
        <taxon>Eukaryota</taxon>
        <taxon>Metazoa</taxon>
        <taxon>Chordata</taxon>
        <taxon>Craniata</taxon>
        <taxon>Vertebrata</taxon>
        <taxon>Euteleostomi</taxon>
        <taxon>Mammalia</taxon>
        <taxon>Eutheria</taxon>
        <taxon>Laurasiatheria</taxon>
        <taxon>Artiodactyla</taxon>
        <taxon>Suina</taxon>
        <taxon>Tayassuidae</taxon>
        <taxon>Catagonus</taxon>
    </lineage>
</organism>
<protein>
    <submittedName>
        <fullName evidence="1">Uncharacterized protein</fullName>
    </submittedName>
</protein>